<evidence type="ECO:0000313" key="3">
    <source>
        <dbReference type="EMBL" id="KDQ53362.1"/>
    </source>
</evidence>
<evidence type="ECO:0008006" key="5">
    <source>
        <dbReference type="Google" id="ProtNLM"/>
    </source>
</evidence>
<evidence type="ECO:0000256" key="1">
    <source>
        <dbReference type="SAM" id="MobiDB-lite"/>
    </source>
</evidence>
<evidence type="ECO:0000256" key="2">
    <source>
        <dbReference type="SAM" id="SignalP"/>
    </source>
</evidence>
<dbReference type="EMBL" id="KL197734">
    <property type="protein sequence ID" value="KDQ53362.1"/>
    <property type="molecule type" value="Genomic_DNA"/>
</dbReference>
<keyword evidence="2" id="KW-0732">Signal</keyword>
<keyword evidence="4" id="KW-1185">Reference proteome</keyword>
<feature type="signal peptide" evidence="2">
    <location>
        <begin position="1"/>
        <end position="20"/>
    </location>
</feature>
<evidence type="ECO:0000313" key="4">
    <source>
        <dbReference type="Proteomes" id="UP000027265"/>
    </source>
</evidence>
<dbReference type="Proteomes" id="UP000027265">
    <property type="component" value="Unassembled WGS sequence"/>
</dbReference>
<dbReference type="AlphaFoldDB" id="A0A067PPY9"/>
<reference evidence="4" key="1">
    <citation type="journal article" date="2014" name="Proc. Natl. Acad. Sci. U.S.A.">
        <title>Extensive sampling of basidiomycete genomes demonstrates inadequacy of the white-rot/brown-rot paradigm for wood decay fungi.</title>
        <authorList>
            <person name="Riley R."/>
            <person name="Salamov A.A."/>
            <person name="Brown D.W."/>
            <person name="Nagy L.G."/>
            <person name="Floudas D."/>
            <person name="Held B.W."/>
            <person name="Levasseur A."/>
            <person name="Lombard V."/>
            <person name="Morin E."/>
            <person name="Otillar R."/>
            <person name="Lindquist E.A."/>
            <person name="Sun H."/>
            <person name="LaButti K.M."/>
            <person name="Schmutz J."/>
            <person name="Jabbour D."/>
            <person name="Luo H."/>
            <person name="Baker S.E."/>
            <person name="Pisabarro A.G."/>
            <person name="Walton J.D."/>
            <person name="Blanchette R.A."/>
            <person name="Henrissat B."/>
            <person name="Martin F."/>
            <person name="Cullen D."/>
            <person name="Hibbett D.S."/>
            <person name="Grigoriev I.V."/>
        </authorList>
    </citation>
    <scope>NUCLEOTIDE SEQUENCE [LARGE SCALE GENOMIC DNA]</scope>
    <source>
        <strain evidence="4">MUCL 33604</strain>
    </source>
</reference>
<gene>
    <name evidence="3" type="ORF">JAAARDRAFT_72611</name>
</gene>
<organism evidence="3 4">
    <name type="scientific">Jaapia argillacea MUCL 33604</name>
    <dbReference type="NCBI Taxonomy" id="933084"/>
    <lineage>
        <taxon>Eukaryota</taxon>
        <taxon>Fungi</taxon>
        <taxon>Dikarya</taxon>
        <taxon>Basidiomycota</taxon>
        <taxon>Agaricomycotina</taxon>
        <taxon>Agaricomycetes</taxon>
        <taxon>Agaricomycetidae</taxon>
        <taxon>Jaapiales</taxon>
        <taxon>Jaapiaceae</taxon>
        <taxon>Jaapia</taxon>
    </lineage>
</organism>
<protein>
    <recommendedName>
        <fullName evidence="5">Secreted protein</fullName>
    </recommendedName>
</protein>
<dbReference type="InParanoid" id="A0A067PPY9"/>
<feature type="chain" id="PRO_5001643378" description="Secreted protein" evidence="2">
    <location>
        <begin position="21"/>
        <end position="81"/>
    </location>
</feature>
<dbReference type="HOGENOM" id="CLU_2574191_0_0_1"/>
<feature type="region of interest" description="Disordered" evidence="1">
    <location>
        <begin position="62"/>
        <end position="81"/>
    </location>
</feature>
<sequence>MKPTGLFELLIVLSTLGISSVEHRKRSFVGTLHGHLPRRCHPICTSLSFPYLAHLHRSGASIRSPLPTSDQLPKKSAFQIQ</sequence>
<name>A0A067PPY9_9AGAM</name>
<accession>A0A067PPY9</accession>
<proteinExistence type="predicted"/>